<dbReference type="Pfam" id="PF07686">
    <property type="entry name" value="V-set"/>
    <property type="match status" value="1"/>
</dbReference>
<evidence type="ECO:0000256" key="5">
    <source>
        <dbReference type="ARBA" id="ARBA00023136"/>
    </source>
</evidence>
<dbReference type="Ensembl" id="ENSOMET00000007967.1">
    <property type="protein sequence ID" value="ENSOMEP00000005149.1"/>
    <property type="gene ID" value="ENSOMEG00000006128.1"/>
</dbReference>
<evidence type="ECO:0000256" key="9">
    <source>
        <dbReference type="SAM" id="MobiDB-lite"/>
    </source>
</evidence>
<keyword evidence="3" id="KW-0732">Signal</keyword>
<reference evidence="12" key="2">
    <citation type="submission" date="2025-09" db="UniProtKB">
        <authorList>
            <consortium name="Ensembl"/>
        </authorList>
    </citation>
    <scope>IDENTIFICATION</scope>
</reference>
<dbReference type="InterPro" id="IPR013106">
    <property type="entry name" value="Ig_V-set"/>
</dbReference>
<feature type="region of interest" description="Disordered" evidence="9">
    <location>
        <begin position="187"/>
        <end position="212"/>
    </location>
</feature>
<keyword evidence="4 10" id="KW-1133">Transmembrane helix</keyword>
<dbReference type="InterPro" id="IPR013783">
    <property type="entry name" value="Ig-like_fold"/>
</dbReference>
<keyword evidence="6" id="KW-1015">Disulfide bond</keyword>
<protein>
    <recommendedName>
        <fullName evidence="11">Ig-like domain-containing protein</fullName>
    </recommendedName>
</protein>
<dbReference type="SMART" id="SM00409">
    <property type="entry name" value="IG"/>
    <property type="match status" value="1"/>
</dbReference>
<keyword evidence="13" id="KW-1185">Reference proteome</keyword>
<accession>A0A3B3BIV7</accession>
<dbReference type="PaxDb" id="30732-ENSOMEP00000005149"/>
<evidence type="ECO:0000256" key="3">
    <source>
        <dbReference type="ARBA" id="ARBA00022729"/>
    </source>
</evidence>
<evidence type="ECO:0000256" key="1">
    <source>
        <dbReference type="ARBA" id="ARBA00004479"/>
    </source>
</evidence>
<evidence type="ECO:0000256" key="8">
    <source>
        <dbReference type="ARBA" id="ARBA00023319"/>
    </source>
</evidence>
<keyword evidence="5 10" id="KW-0472">Membrane</keyword>
<dbReference type="PANTHER" id="PTHR13869">
    <property type="entry name" value="MYELIN P0 RELATED"/>
    <property type="match status" value="1"/>
</dbReference>
<dbReference type="SMART" id="SM00406">
    <property type="entry name" value="IGv"/>
    <property type="match status" value="1"/>
</dbReference>
<feature type="domain" description="Ig-like" evidence="11">
    <location>
        <begin position="32"/>
        <end position="148"/>
    </location>
</feature>
<dbReference type="GeneTree" id="ENSGT00940000177262"/>
<dbReference type="InterPro" id="IPR036179">
    <property type="entry name" value="Ig-like_dom_sf"/>
</dbReference>
<dbReference type="Gene3D" id="2.60.40.10">
    <property type="entry name" value="Immunoglobulins"/>
    <property type="match status" value="1"/>
</dbReference>
<feature type="transmembrane region" description="Helical" evidence="10">
    <location>
        <begin position="160"/>
        <end position="180"/>
    </location>
</feature>
<dbReference type="PANTHER" id="PTHR13869:SF24">
    <property type="entry name" value="BASEMENT MEMBRANE-SPECIFIC HEPARAN SULFATE PROTEOGLYCAN CORE PROTEIN-LIKE"/>
    <property type="match status" value="1"/>
</dbReference>
<keyword evidence="7" id="KW-0325">Glycoprotein</keyword>
<dbReference type="STRING" id="30732.ENSOMEP00000005149"/>
<organism evidence="12 13">
    <name type="scientific">Oryzias melastigma</name>
    <name type="common">Marine medaka</name>
    <dbReference type="NCBI Taxonomy" id="30732"/>
    <lineage>
        <taxon>Eukaryota</taxon>
        <taxon>Metazoa</taxon>
        <taxon>Chordata</taxon>
        <taxon>Craniata</taxon>
        <taxon>Vertebrata</taxon>
        <taxon>Euteleostomi</taxon>
        <taxon>Actinopterygii</taxon>
        <taxon>Neopterygii</taxon>
        <taxon>Teleostei</taxon>
        <taxon>Neoteleostei</taxon>
        <taxon>Acanthomorphata</taxon>
        <taxon>Ovalentaria</taxon>
        <taxon>Atherinomorphae</taxon>
        <taxon>Beloniformes</taxon>
        <taxon>Adrianichthyidae</taxon>
        <taxon>Oryziinae</taxon>
        <taxon>Oryzias</taxon>
    </lineage>
</organism>
<dbReference type="Proteomes" id="UP000261560">
    <property type="component" value="Unplaced"/>
</dbReference>
<sequence>MEKKKGGGTQKKDKRGEIQNLLDLIWFSMKNPPLSLCSSPAGLKNISAEPGQNVTLPCKAENNYTLIVLEWTRDGLEKKKVFVFKDGRPFEGAQHEFYRNRVFLNDSQTKDGDLSVVLKNVNSNDTGTFNCTVLHKNDPPGSPLNLISTINLQVFPPPDIAGIIVGVLVAVLVVGFLIYMKIRAQNQTPRDSNDQQNVELDTLNPDSNTENN</sequence>
<reference evidence="12" key="1">
    <citation type="submission" date="2025-08" db="UniProtKB">
        <authorList>
            <consortium name="Ensembl"/>
        </authorList>
    </citation>
    <scope>IDENTIFICATION</scope>
</reference>
<dbReference type="GO" id="GO:0016020">
    <property type="term" value="C:membrane"/>
    <property type="evidence" value="ECO:0007669"/>
    <property type="project" value="UniProtKB-SubCell"/>
</dbReference>
<dbReference type="InterPro" id="IPR003599">
    <property type="entry name" value="Ig_sub"/>
</dbReference>
<evidence type="ECO:0000256" key="6">
    <source>
        <dbReference type="ARBA" id="ARBA00023157"/>
    </source>
</evidence>
<evidence type="ECO:0000313" key="12">
    <source>
        <dbReference type="Ensembl" id="ENSOMEP00000005149.1"/>
    </source>
</evidence>
<name>A0A3B3BIV7_ORYME</name>
<evidence type="ECO:0000313" key="13">
    <source>
        <dbReference type="Proteomes" id="UP000261560"/>
    </source>
</evidence>
<evidence type="ECO:0000259" key="11">
    <source>
        <dbReference type="PROSITE" id="PS50835"/>
    </source>
</evidence>
<dbReference type="PROSITE" id="PS50835">
    <property type="entry name" value="IG_LIKE"/>
    <property type="match status" value="1"/>
</dbReference>
<dbReference type="SUPFAM" id="SSF48726">
    <property type="entry name" value="Immunoglobulin"/>
    <property type="match status" value="1"/>
</dbReference>
<dbReference type="InterPro" id="IPR000920">
    <property type="entry name" value="Myelin_P0-rel"/>
</dbReference>
<dbReference type="InterPro" id="IPR007110">
    <property type="entry name" value="Ig-like_dom"/>
</dbReference>
<comment type="subcellular location">
    <subcellularLocation>
        <location evidence="1">Membrane</location>
        <topology evidence="1">Single-pass type I membrane protein</topology>
    </subcellularLocation>
</comment>
<evidence type="ECO:0000256" key="2">
    <source>
        <dbReference type="ARBA" id="ARBA00022692"/>
    </source>
</evidence>
<proteinExistence type="predicted"/>
<dbReference type="OMA" id="RETHTIF"/>
<keyword evidence="8" id="KW-0393">Immunoglobulin domain</keyword>
<evidence type="ECO:0000256" key="4">
    <source>
        <dbReference type="ARBA" id="ARBA00022989"/>
    </source>
</evidence>
<dbReference type="AlphaFoldDB" id="A0A3B3BIV7"/>
<evidence type="ECO:0000256" key="10">
    <source>
        <dbReference type="SAM" id="Phobius"/>
    </source>
</evidence>
<evidence type="ECO:0000256" key="7">
    <source>
        <dbReference type="ARBA" id="ARBA00023180"/>
    </source>
</evidence>
<keyword evidence="2 10" id="KW-0812">Transmembrane</keyword>